<reference evidence="3" key="1">
    <citation type="submission" date="2023-10" db="EMBL/GenBank/DDBJ databases">
        <authorList>
            <person name="Chen Y."/>
            <person name="Shah S."/>
            <person name="Dougan E. K."/>
            <person name="Thang M."/>
            <person name="Chan C."/>
        </authorList>
    </citation>
    <scope>NUCLEOTIDE SEQUENCE [LARGE SCALE GENOMIC DNA]</scope>
</reference>
<feature type="domain" description="Integrase catalytic" evidence="2">
    <location>
        <begin position="575"/>
        <end position="740"/>
    </location>
</feature>
<feature type="region of interest" description="Disordered" evidence="1">
    <location>
        <begin position="1761"/>
        <end position="1809"/>
    </location>
</feature>
<evidence type="ECO:0000256" key="1">
    <source>
        <dbReference type="SAM" id="MobiDB-lite"/>
    </source>
</evidence>
<protein>
    <recommendedName>
        <fullName evidence="2">Integrase catalytic domain-containing protein</fullName>
    </recommendedName>
</protein>
<dbReference type="InterPro" id="IPR036397">
    <property type="entry name" value="RNaseH_sf"/>
</dbReference>
<evidence type="ECO:0000313" key="3">
    <source>
        <dbReference type="EMBL" id="CAK0802395.1"/>
    </source>
</evidence>
<dbReference type="PROSITE" id="PS50994">
    <property type="entry name" value="INTEGRASE"/>
    <property type="match status" value="1"/>
</dbReference>
<name>A0ABN9Q997_9DINO</name>
<feature type="region of interest" description="Disordered" evidence="1">
    <location>
        <begin position="1650"/>
        <end position="1682"/>
    </location>
</feature>
<accession>A0ABN9Q997</accession>
<feature type="region of interest" description="Disordered" evidence="1">
    <location>
        <begin position="892"/>
        <end position="936"/>
    </location>
</feature>
<feature type="compositionally biased region" description="Basic and acidic residues" evidence="1">
    <location>
        <begin position="1771"/>
        <end position="1782"/>
    </location>
</feature>
<sequence>MIGLTSKKNLADWKANLRLREDGQWADFQELGVHDKELVNLPGGHVGIDIFDYDLESCEAEPLFEKPRIHVEKVEPEVFLVAETLQVTKPDFRAQGGADRWVQDATKENCNKGIFKKGTLKRIDKLMKEYAVIFDVLRDNNETVLWELFAREARFIHVASKGGHANATPSDLSVGMNFNDPRTRSDFLFLIRTFKPWTVSVAFPCAAHTNMQELQRAQGMGDRVGDLIQELLVDFSAEVLKIQAQGGRIGIGENPLTSRAWLEASIVDLLSWRGNQPPLYETVTLHQCMHGLVDNYGDPIRKPTCMMVPNGSCFSGRLERRCDGGHQRADMVGRSAALAQAGAWPDDLGKALVGAGTRELARRTSPKEMGIGSGTARSTSKQIVNAVAKAFKLRKDLIDVRALTDDEEVPPPRGAVRRLCAMYSSEGALADYSDAYAGDPGFGTIKLVKRLPTDTVIAVYVKEPKVQTSFPATVHIYGSKPKTFAPDDREADTAHRDLQHEGKSFGDKPSDVTAAQWGALKKLHLNLSHPSAHALKRRLKSYGASQQVLDAVDKPDCGVCKDLGRPTTVRSSNLKLSTEFNENVFLDEAEVILADGTRLMVMMILDDASGFRVIILTTAVRSITGEESLRCFSQGWLSWAGPPKVLCYDAAKGHITKRFAEIGEKYAILMRPVPAEAHQLKGRVERAIDFFKDHFQRLNRDVQRTKDDDPHLWTLVIASTCNNHIRRNGFTPYQYVLGRSPGIPASLIEAMEGDRRQLASQSAALFEEGPRRAEQIRAAANRAFFELDSDDAVRRAMVGRVRPPRGPFVPGQLVFYWREVKHVKSKRLQGEHGWRGPAIVLATEGHTRLHLSYRGVPVLVTPEQVRHASRSEADMVENEDLVRQLSHWRGGPTLQKGFIDERGPGPDGNDKTGVRRERDEKDSDHEDGVTDTPTAKAPRTYLHLETYLKKYHHYREEDRLLQSKLQSHLLRQLGRGTPWSWTLWLRQVFRINSNQSELSNQNLHHDSATSERFLSVPEDQEWKAAFDASDLEEWRMWVEYDAVDWPTEEELAGVDKTAILPMRRVRTDKNEATRGNLSYEQHPLKAKSRNIVPGYKDKQLLAGELQTNAPARTDTATAVTLQEAASQVGWRLELGDVDSAFLKGKYLDSSRASRSKLCPALFIFHDENEKLFGLIGTHVDDDLVAGSPEFFANQVTKLRKTHCRGKWQTAKTGFHHCGRFLKQRDDGTITCSQREYTESIEKIPISNERRKDKEAKATPEERAMLHSGNGQIQWLVRSTRMDLAFRLVESQARAHDSDLKVQDLLDFNKLVSDAKTDHVDITFQKINIDDAIVVALGDSSHGNVGKTTASQAGLVILLADKKDDQFLRGMPAKVTPMLWRSHRIKRVVRSTLAAETMAALEAVESGDMLRQHLVELHYGLGHRAHMDDVKAIMMVEVTDCKSLCDLLQKRGTVPSEKRLLIDIESLRKDLEFNNVVSKWVSTKQMLADCLTKRDVRAGDYMRYVLQTGEYQLTEDLMADQVIAKQRLELKGRRGEYYRSKYPKRQRPADQLFVHEGYTYFEECIADVRCNARVAQPAPKPCLRWRMMLGQREEDIYYEKLEDMVDWSGLDQVSKRRRIPTQVRKLLTIYAPTKAALERYEKDFTEKHTIKKPKVTTDDDPKEEPGVTEELGAHVESDGNVKEDNTDVAEIYMMDAAGAESEEIKSGAAAAATVTARALHERTGHSSHEKIADEFGDAIEEGVLEAYELVVKNCDECRRGKKTDASVQRGAKSSEHETHESTSKAKGKPKGKQTARERIGDCEHNVTTSQGSNQYKDKLRCLQCGTLLVDTDTTWWKREKEYREIEKTLRTSKEKEIEAEMKAIRLRDMYE</sequence>
<feature type="compositionally biased region" description="Basic and acidic residues" evidence="1">
    <location>
        <begin position="1793"/>
        <end position="1803"/>
    </location>
</feature>
<feature type="non-terminal residue" evidence="3">
    <location>
        <position position="1870"/>
    </location>
</feature>
<gene>
    <name evidence="3" type="ORF">PCOR1329_LOCUS9931</name>
</gene>
<dbReference type="Proteomes" id="UP001189429">
    <property type="component" value="Unassembled WGS sequence"/>
</dbReference>
<dbReference type="SUPFAM" id="SSF53098">
    <property type="entry name" value="Ribonuclease H-like"/>
    <property type="match status" value="1"/>
</dbReference>
<organism evidence="3 4">
    <name type="scientific">Prorocentrum cordatum</name>
    <dbReference type="NCBI Taxonomy" id="2364126"/>
    <lineage>
        <taxon>Eukaryota</taxon>
        <taxon>Sar</taxon>
        <taxon>Alveolata</taxon>
        <taxon>Dinophyceae</taxon>
        <taxon>Prorocentrales</taxon>
        <taxon>Prorocentraceae</taxon>
        <taxon>Prorocentrum</taxon>
    </lineage>
</organism>
<comment type="caution">
    <text evidence="3">The sequence shown here is derived from an EMBL/GenBank/DDBJ whole genome shotgun (WGS) entry which is preliminary data.</text>
</comment>
<evidence type="ECO:0000313" key="4">
    <source>
        <dbReference type="Proteomes" id="UP001189429"/>
    </source>
</evidence>
<dbReference type="InterPro" id="IPR012337">
    <property type="entry name" value="RNaseH-like_sf"/>
</dbReference>
<dbReference type="EMBL" id="CAUYUJ010002789">
    <property type="protein sequence ID" value="CAK0802395.1"/>
    <property type="molecule type" value="Genomic_DNA"/>
</dbReference>
<proteinExistence type="predicted"/>
<dbReference type="InterPro" id="IPR001584">
    <property type="entry name" value="Integrase_cat-core"/>
</dbReference>
<evidence type="ECO:0000259" key="2">
    <source>
        <dbReference type="PROSITE" id="PS50994"/>
    </source>
</evidence>
<feature type="compositionally biased region" description="Basic and acidic residues" evidence="1">
    <location>
        <begin position="898"/>
        <end position="928"/>
    </location>
</feature>
<keyword evidence="4" id="KW-1185">Reference proteome</keyword>
<dbReference type="Gene3D" id="3.30.420.10">
    <property type="entry name" value="Ribonuclease H-like superfamily/Ribonuclease H"/>
    <property type="match status" value="1"/>
</dbReference>
<feature type="compositionally biased region" description="Basic and acidic residues" evidence="1">
    <location>
        <begin position="1654"/>
        <end position="1682"/>
    </location>
</feature>